<gene>
    <name evidence="6" type="ORF">ABS311_16610</name>
</gene>
<dbReference type="PANTHER" id="PTHR45138:SF9">
    <property type="entry name" value="DIGUANYLATE CYCLASE DGCM-RELATED"/>
    <property type="match status" value="1"/>
</dbReference>
<evidence type="ECO:0000313" key="7">
    <source>
        <dbReference type="Proteomes" id="UP001467690"/>
    </source>
</evidence>
<dbReference type="PROSITE" id="PS50110">
    <property type="entry name" value="RESPONSE_REGULATORY"/>
    <property type="match status" value="1"/>
</dbReference>
<comment type="catalytic activity">
    <reaction evidence="2">
        <text>2 GTP = 3',3'-c-di-GMP + 2 diphosphate</text>
        <dbReference type="Rhea" id="RHEA:24898"/>
        <dbReference type="ChEBI" id="CHEBI:33019"/>
        <dbReference type="ChEBI" id="CHEBI:37565"/>
        <dbReference type="ChEBI" id="CHEBI:58805"/>
        <dbReference type="EC" id="2.7.7.65"/>
    </reaction>
</comment>
<name>A0ABV1RKN6_9ALTE</name>
<dbReference type="RefSeq" id="WP_143872637.1">
    <property type="nucleotide sequence ID" value="NZ_CP041660.1"/>
</dbReference>
<dbReference type="InterPro" id="IPR011006">
    <property type="entry name" value="CheY-like_superfamily"/>
</dbReference>
<organism evidence="6 7">
    <name type="scientific">Catenovulum sediminis</name>
    <dbReference type="NCBI Taxonomy" id="1740262"/>
    <lineage>
        <taxon>Bacteria</taxon>
        <taxon>Pseudomonadati</taxon>
        <taxon>Pseudomonadota</taxon>
        <taxon>Gammaproteobacteria</taxon>
        <taxon>Alteromonadales</taxon>
        <taxon>Alteromonadaceae</taxon>
        <taxon>Catenovulum</taxon>
    </lineage>
</organism>
<evidence type="ECO:0000259" key="4">
    <source>
        <dbReference type="PROSITE" id="PS50110"/>
    </source>
</evidence>
<dbReference type="PROSITE" id="PS50887">
    <property type="entry name" value="GGDEF"/>
    <property type="match status" value="1"/>
</dbReference>
<keyword evidence="3" id="KW-0597">Phosphoprotein</keyword>
<dbReference type="Gene3D" id="3.40.50.2300">
    <property type="match status" value="1"/>
</dbReference>
<evidence type="ECO:0000256" key="2">
    <source>
        <dbReference type="ARBA" id="ARBA00034247"/>
    </source>
</evidence>
<sequence length="316" mass="35529">MNQNNKGLSILIVDDDKTNRRILKELVEGMAVVLLAKNGAQAIEKSTELKPDLIILDIVMPDMDGFAVIDTLKNNRETHDIPIIFITANNCFEMEEKGLRLGAVDFIAKPFHGGVVQARVNTHLQSVAHKKLLDQLAHIDALTTIANRRQFDEVLHKEWQYAYRNRTEFTLAVVDIDYFKSYNDTYGHLVGDKALRSVALALQSQLVRPRDFVGRLGGEEFVIVLPETDVRGAEVSLHNCLNAVRELDIPHENSQCEACVTVSIGSYTCIPENMTDMLNALNFADQSLYLAKDNGRNQLYSQNYKQDSKLVLLNAN</sequence>
<accession>A0ABV1RKN6</accession>
<dbReference type="InterPro" id="IPR029787">
    <property type="entry name" value="Nucleotide_cyclase"/>
</dbReference>
<dbReference type="EMBL" id="JBELOE010000265">
    <property type="protein sequence ID" value="MER2493502.1"/>
    <property type="molecule type" value="Genomic_DNA"/>
</dbReference>
<dbReference type="Pfam" id="PF00990">
    <property type="entry name" value="GGDEF"/>
    <property type="match status" value="1"/>
</dbReference>
<dbReference type="Pfam" id="PF00072">
    <property type="entry name" value="Response_reg"/>
    <property type="match status" value="1"/>
</dbReference>
<dbReference type="InterPro" id="IPR001789">
    <property type="entry name" value="Sig_transdc_resp-reg_receiver"/>
</dbReference>
<dbReference type="InterPro" id="IPR043128">
    <property type="entry name" value="Rev_trsase/Diguanyl_cyclase"/>
</dbReference>
<dbReference type="Gene3D" id="3.30.70.270">
    <property type="match status" value="1"/>
</dbReference>
<dbReference type="PANTHER" id="PTHR45138">
    <property type="entry name" value="REGULATORY COMPONENTS OF SENSORY TRANSDUCTION SYSTEM"/>
    <property type="match status" value="1"/>
</dbReference>
<evidence type="ECO:0000259" key="5">
    <source>
        <dbReference type="PROSITE" id="PS50887"/>
    </source>
</evidence>
<dbReference type="InterPro" id="IPR050469">
    <property type="entry name" value="Diguanylate_Cyclase"/>
</dbReference>
<comment type="caution">
    <text evidence="6">The sequence shown here is derived from an EMBL/GenBank/DDBJ whole genome shotgun (WGS) entry which is preliminary data.</text>
</comment>
<reference evidence="6 7" key="1">
    <citation type="submission" date="2024-06" db="EMBL/GenBank/DDBJ databases">
        <authorList>
            <person name="Chen R.Y."/>
        </authorList>
    </citation>
    <scope>NUCLEOTIDE SEQUENCE [LARGE SCALE GENOMIC DNA]</scope>
    <source>
        <strain evidence="6 7">D2</strain>
    </source>
</reference>
<dbReference type="SMART" id="SM00448">
    <property type="entry name" value="REC"/>
    <property type="match status" value="1"/>
</dbReference>
<feature type="domain" description="GGDEF" evidence="5">
    <location>
        <begin position="167"/>
        <end position="304"/>
    </location>
</feature>
<dbReference type="Proteomes" id="UP001467690">
    <property type="component" value="Unassembled WGS sequence"/>
</dbReference>
<dbReference type="SUPFAM" id="SSF55073">
    <property type="entry name" value="Nucleotide cyclase"/>
    <property type="match status" value="1"/>
</dbReference>
<dbReference type="InterPro" id="IPR000160">
    <property type="entry name" value="GGDEF_dom"/>
</dbReference>
<dbReference type="EC" id="2.7.7.65" evidence="1"/>
<evidence type="ECO:0000313" key="6">
    <source>
        <dbReference type="EMBL" id="MER2493502.1"/>
    </source>
</evidence>
<keyword evidence="6" id="KW-0548">Nucleotidyltransferase</keyword>
<dbReference type="GO" id="GO:0052621">
    <property type="term" value="F:diguanylate cyclase activity"/>
    <property type="evidence" value="ECO:0007669"/>
    <property type="project" value="UniProtKB-EC"/>
</dbReference>
<dbReference type="NCBIfam" id="TIGR00254">
    <property type="entry name" value="GGDEF"/>
    <property type="match status" value="1"/>
</dbReference>
<evidence type="ECO:0000256" key="3">
    <source>
        <dbReference type="PROSITE-ProRule" id="PRU00169"/>
    </source>
</evidence>
<dbReference type="SMART" id="SM00267">
    <property type="entry name" value="GGDEF"/>
    <property type="match status" value="1"/>
</dbReference>
<dbReference type="SUPFAM" id="SSF52172">
    <property type="entry name" value="CheY-like"/>
    <property type="match status" value="1"/>
</dbReference>
<keyword evidence="7" id="KW-1185">Reference proteome</keyword>
<keyword evidence="6" id="KW-0808">Transferase</keyword>
<dbReference type="CDD" id="cd01949">
    <property type="entry name" value="GGDEF"/>
    <property type="match status" value="1"/>
</dbReference>
<evidence type="ECO:0000256" key="1">
    <source>
        <dbReference type="ARBA" id="ARBA00012528"/>
    </source>
</evidence>
<protein>
    <recommendedName>
        <fullName evidence="1">diguanylate cyclase</fullName>
        <ecNumber evidence="1">2.7.7.65</ecNumber>
    </recommendedName>
</protein>
<feature type="modified residue" description="4-aspartylphosphate" evidence="3">
    <location>
        <position position="57"/>
    </location>
</feature>
<feature type="domain" description="Response regulatory" evidence="4">
    <location>
        <begin position="9"/>
        <end position="124"/>
    </location>
</feature>
<proteinExistence type="predicted"/>